<dbReference type="Proteomes" id="UP000067626">
    <property type="component" value="Chromosome"/>
</dbReference>
<dbReference type="SUPFAM" id="SSF56925">
    <property type="entry name" value="OMPA-like"/>
    <property type="match status" value="1"/>
</dbReference>
<proteinExistence type="predicted"/>
<evidence type="ECO:0000313" key="2">
    <source>
        <dbReference type="EMBL" id="AKT39407.1"/>
    </source>
</evidence>
<accession>A0A0K1EFC6</accession>
<sequence length="211" mass="22451">MGQETDGAGTSASDATVAGRFEETVGPRPPPLNVEYAQYGVALTAAINLSEGAACQEQQGAFLPCILGSGGGLLIRGGYRSPGPWYFGGSYEFTKMDSSNLYRLGIFQQLRVEMRYLPDFGTRAAPYFTAGVGGVAYGNEWGAETGGAHLSLGAGVELEISRLTVLGISGGWRPVLLAGWTDTAGYRRRTAIAQFLGLELMIEVRTELGRR</sequence>
<dbReference type="STRING" id="52.CMC5_035540"/>
<gene>
    <name evidence="2" type="ORF">CMC5_035540</name>
</gene>
<evidence type="ECO:0000256" key="1">
    <source>
        <dbReference type="SAM" id="MobiDB-lite"/>
    </source>
</evidence>
<keyword evidence="3" id="KW-1185">Reference proteome</keyword>
<dbReference type="AlphaFoldDB" id="A0A0K1EFC6"/>
<feature type="region of interest" description="Disordered" evidence="1">
    <location>
        <begin position="1"/>
        <end position="28"/>
    </location>
</feature>
<organism evidence="2 3">
    <name type="scientific">Chondromyces crocatus</name>
    <dbReference type="NCBI Taxonomy" id="52"/>
    <lineage>
        <taxon>Bacteria</taxon>
        <taxon>Pseudomonadati</taxon>
        <taxon>Myxococcota</taxon>
        <taxon>Polyangia</taxon>
        <taxon>Polyangiales</taxon>
        <taxon>Polyangiaceae</taxon>
        <taxon>Chondromyces</taxon>
    </lineage>
</organism>
<dbReference type="KEGG" id="ccro:CMC5_035540"/>
<dbReference type="EMBL" id="CP012159">
    <property type="protein sequence ID" value="AKT39407.1"/>
    <property type="molecule type" value="Genomic_DNA"/>
</dbReference>
<evidence type="ECO:0008006" key="4">
    <source>
        <dbReference type="Google" id="ProtNLM"/>
    </source>
</evidence>
<dbReference type="InterPro" id="IPR011250">
    <property type="entry name" value="OMP/PagP_B-barrel"/>
</dbReference>
<reference evidence="2 3" key="1">
    <citation type="submission" date="2015-07" db="EMBL/GenBank/DDBJ databases">
        <title>Genome analysis of myxobacterium Chondromyces crocatus Cm c5 reveals a high potential for natural compound synthesis and the genetic basis for the loss of fruiting body formation.</title>
        <authorList>
            <person name="Zaburannyi N."/>
            <person name="Bunk B."/>
            <person name="Maier J."/>
            <person name="Overmann J."/>
            <person name="Mueller R."/>
        </authorList>
    </citation>
    <scope>NUCLEOTIDE SEQUENCE [LARGE SCALE GENOMIC DNA]</scope>
    <source>
        <strain evidence="2 3">Cm c5</strain>
    </source>
</reference>
<evidence type="ECO:0000313" key="3">
    <source>
        <dbReference type="Proteomes" id="UP000067626"/>
    </source>
</evidence>
<name>A0A0K1EFC6_CHOCO</name>
<protein>
    <recommendedName>
        <fullName evidence="4">Outer membrane protein beta-barrel domain-containing protein</fullName>
    </recommendedName>
</protein>